<proteinExistence type="predicted"/>
<organism evidence="2 3">
    <name type="scientific">Spiroplasma eriocheiris</name>
    <dbReference type="NCBI Taxonomy" id="315358"/>
    <lineage>
        <taxon>Bacteria</taxon>
        <taxon>Bacillati</taxon>
        <taxon>Mycoplasmatota</taxon>
        <taxon>Mollicutes</taxon>
        <taxon>Entomoplasmatales</taxon>
        <taxon>Spiroplasmataceae</taxon>
        <taxon>Spiroplasma</taxon>
    </lineage>
</organism>
<keyword evidence="3" id="KW-1185">Reference proteome</keyword>
<reference evidence="3" key="2">
    <citation type="submission" date="2015-06" db="EMBL/GenBank/DDBJ databases">
        <title>Complete genome sequence of Spiroplasma eriocheiris TDA-040725-5 (DSM 21848).</title>
        <authorList>
            <person name="Lo W.-S."/>
            <person name="Kuo C.-H."/>
        </authorList>
    </citation>
    <scope>NUCLEOTIDE SEQUENCE [LARGE SCALE GENOMIC DNA]</scope>
    <source>
        <strain evidence="3">TDA-040725-5</strain>
    </source>
</reference>
<evidence type="ECO:0000313" key="3">
    <source>
        <dbReference type="Proteomes" id="UP000035661"/>
    </source>
</evidence>
<accession>A0A0H3XMU3</accession>
<dbReference type="Proteomes" id="UP000035661">
    <property type="component" value="Chromosome"/>
</dbReference>
<evidence type="ECO:0000313" key="2">
    <source>
        <dbReference type="EMBL" id="AKM54372.1"/>
    </source>
</evidence>
<dbReference type="EMBL" id="CP011856">
    <property type="protein sequence ID" value="AKM54372.1"/>
    <property type="molecule type" value="Genomic_DNA"/>
</dbReference>
<feature type="transmembrane region" description="Helical" evidence="1">
    <location>
        <begin position="7"/>
        <end position="24"/>
    </location>
</feature>
<dbReference type="AlphaFoldDB" id="A0A0H3XMU3"/>
<name>A0A0H3XMU3_9MOLU</name>
<gene>
    <name evidence="2" type="ORF">SERIO_v1c08100</name>
</gene>
<dbReference type="RefSeq" id="WP_047791582.1">
    <property type="nucleotide sequence ID" value="NZ_CP011856.1"/>
</dbReference>
<protein>
    <recommendedName>
        <fullName evidence="4">Transmembrane protein</fullName>
    </recommendedName>
</protein>
<evidence type="ECO:0008006" key="4">
    <source>
        <dbReference type="Google" id="ProtNLM"/>
    </source>
</evidence>
<keyword evidence="1" id="KW-0472">Membrane</keyword>
<evidence type="ECO:0000256" key="1">
    <source>
        <dbReference type="SAM" id="Phobius"/>
    </source>
</evidence>
<dbReference type="STRING" id="315358.SERIO_v1c08100"/>
<keyword evidence="1" id="KW-1133">Transmembrane helix</keyword>
<sequence>MFKIKPGFWLIIILSLISALFIFLSTQTVSIVYNGFLTLHNLSSDSGEDDNQEVILEINDPQFHNPALLTTVKMIKYQKNNLWYQITNHFHSSNNYVVLETLSPVELATWYQPAQVFLGNFSMLEYFFTMVF</sequence>
<reference evidence="2 3" key="1">
    <citation type="journal article" date="2015" name="Genome Biol. Evol.">
        <title>Found and Lost: The Fates of Horizontally Acquired Genes in Arthropod-Symbiotic Spiroplasma.</title>
        <authorList>
            <person name="Lo W.S."/>
            <person name="Gasparich G.E."/>
            <person name="Kuo C.H."/>
        </authorList>
    </citation>
    <scope>NUCLEOTIDE SEQUENCE [LARGE SCALE GENOMIC DNA]</scope>
    <source>
        <strain evidence="3">TDA-040725-5</strain>
    </source>
</reference>
<dbReference type="KEGG" id="seri:SERIO_v1c08100"/>
<dbReference type="PATRIC" id="fig|743698.3.peg.816"/>
<keyword evidence="1" id="KW-0812">Transmembrane</keyword>